<accession>A0A1T0AWS6</accession>
<dbReference type="Pfam" id="PF13369">
    <property type="entry name" value="Transglut_core2"/>
    <property type="match status" value="1"/>
</dbReference>
<keyword evidence="4" id="KW-1185">Reference proteome</keyword>
<evidence type="ECO:0000256" key="1">
    <source>
        <dbReference type="ARBA" id="ARBA00007100"/>
    </source>
</evidence>
<evidence type="ECO:0000259" key="2">
    <source>
        <dbReference type="Pfam" id="PF13369"/>
    </source>
</evidence>
<comment type="caution">
    <text evidence="3">The sequence shown here is derived from an EMBL/GenBank/DDBJ whole genome shotgun (WGS) entry which is preliminary data.</text>
</comment>
<dbReference type="OrthoDB" id="232498at2"/>
<evidence type="ECO:0000313" key="4">
    <source>
        <dbReference type="Proteomes" id="UP000190023"/>
    </source>
</evidence>
<organism evidence="3 4">
    <name type="scientific">[Haemophilus] felis</name>
    <dbReference type="NCBI Taxonomy" id="123822"/>
    <lineage>
        <taxon>Bacteria</taxon>
        <taxon>Pseudomonadati</taxon>
        <taxon>Pseudomonadota</taxon>
        <taxon>Gammaproteobacteria</taxon>
        <taxon>Pasteurellales</taxon>
        <taxon>Pasteurellaceae</taxon>
    </lineage>
</organism>
<dbReference type="AlphaFoldDB" id="A0A1T0AWS6"/>
<proteinExistence type="inferred from homology"/>
<dbReference type="InterPro" id="IPR032698">
    <property type="entry name" value="SirB1_N"/>
</dbReference>
<dbReference type="InterPro" id="IPR011990">
    <property type="entry name" value="TPR-like_helical_dom_sf"/>
</dbReference>
<dbReference type="SUPFAM" id="SSF48452">
    <property type="entry name" value="TPR-like"/>
    <property type="match status" value="1"/>
</dbReference>
<evidence type="ECO:0000313" key="3">
    <source>
        <dbReference type="EMBL" id="OOS02217.1"/>
    </source>
</evidence>
<gene>
    <name evidence="3" type="ORF">B0188_08890</name>
</gene>
<dbReference type="STRING" id="123822.B0188_08890"/>
<protein>
    <recommendedName>
        <fullName evidence="2">Protein SirB1 N-terminal domain-containing protein</fullName>
    </recommendedName>
</protein>
<comment type="similarity">
    <text evidence="1">Belongs to the UPF0162 family.</text>
</comment>
<reference evidence="3 4" key="1">
    <citation type="submission" date="2017-02" db="EMBL/GenBank/DDBJ databases">
        <title>Draft genome sequence of Haemophilus felis CCUG 31170 type strain.</title>
        <authorList>
            <person name="Engstrom-Jakobsson H."/>
            <person name="Salva-Serra F."/>
            <person name="Thorell K."/>
            <person name="Gonzales-Siles L."/>
            <person name="Karlsson R."/>
            <person name="Boulund F."/>
            <person name="Engstrand L."/>
            <person name="Kristiansson E."/>
            <person name="Moore E."/>
        </authorList>
    </citation>
    <scope>NUCLEOTIDE SEQUENCE [LARGE SCALE GENOMIC DNA]</scope>
    <source>
        <strain evidence="3 4">CCUG 31170</strain>
    </source>
</reference>
<dbReference type="Pfam" id="PF13371">
    <property type="entry name" value="TPR_9"/>
    <property type="match status" value="1"/>
</dbReference>
<dbReference type="Gene3D" id="1.25.40.10">
    <property type="entry name" value="Tetratricopeptide repeat domain"/>
    <property type="match status" value="1"/>
</dbReference>
<sequence length="268" mass="31176">MEYIKKALFEEMLSFYSATSIYEPANTARVHGLLGHLVRKAYKSIPDNLDDKQKIHCLLQLFYGDWEFHCDDEQYFHSKNLSLVHILDNHQGMPVSLGGVFLYLADKLNLPIYPVNFPTQLILRAEVDNEVAFINPWNGEYIAHKELQTWFEGAMGFGVPMTEEYIGIANEAELIQRFRQLAKQTLIREQLNDEALSYIEYLSMINPQDIYNIRDRGIVLAQMGCLRSAIEDFNAFIKHYPEEPSAVLLQMQLEEMKKDLQNNYHPLH</sequence>
<dbReference type="EMBL" id="MUYB01000038">
    <property type="protein sequence ID" value="OOS02217.1"/>
    <property type="molecule type" value="Genomic_DNA"/>
</dbReference>
<name>A0A1T0AWS6_9PAST</name>
<dbReference type="Proteomes" id="UP000190023">
    <property type="component" value="Unassembled WGS sequence"/>
</dbReference>
<feature type="domain" description="Protein SirB1 N-terminal" evidence="2">
    <location>
        <begin position="31"/>
        <end position="178"/>
    </location>
</feature>